<dbReference type="InterPro" id="IPR012337">
    <property type="entry name" value="RNaseH-like_sf"/>
</dbReference>
<keyword evidence="1" id="KW-1133">Transmembrane helix</keyword>
<accession>A0ABY1BRX9</accession>
<dbReference type="PANTHER" id="PTHR35404">
    <property type="entry name" value="TRANSPOSASE OF TN10"/>
    <property type="match status" value="1"/>
</dbReference>
<name>A0ABY1BRX9_9PSED</name>
<evidence type="ECO:0000313" key="2">
    <source>
        <dbReference type="EMBL" id="SER49210.1"/>
    </source>
</evidence>
<reference evidence="2 3" key="1">
    <citation type="submission" date="2016-10" db="EMBL/GenBank/DDBJ databases">
        <authorList>
            <person name="Varghese N."/>
            <person name="Submissions S."/>
        </authorList>
    </citation>
    <scope>NUCLEOTIDE SEQUENCE [LARGE SCALE GENOMIC DNA]</scope>
    <source>
        <strain evidence="2 3">CIP 109853</strain>
    </source>
</reference>
<proteinExistence type="predicted"/>
<keyword evidence="1" id="KW-0472">Membrane</keyword>
<keyword evidence="1" id="KW-0812">Transmembrane</keyword>
<dbReference type="PANTHER" id="PTHR35404:SF8">
    <property type="entry name" value="TRANSPOSASE OF TN10"/>
    <property type="match status" value="1"/>
</dbReference>
<evidence type="ECO:0008006" key="4">
    <source>
        <dbReference type="Google" id="ProtNLM"/>
    </source>
</evidence>
<evidence type="ECO:0000313" key="3">
    <source>
        <dbReference type="Proteomes" id="UP000198512"/>
    </source>
</evidence>
<comment type="caution">
    <text evidence="2">The sequence shown here is derived from an EMBL/GenBank/DDBJ whole genome shotgun (WGS) entry which is preliminary data.</text>
</comment>
<gene>
    <name evidence="2" type="ORF">SAMN05216600_1405</name>
</gene>
<evidence type="ECO:0000256" key="1">
    <source>
        <dbReference type="SAM" id="Phobius"/>
    </source>
</evidence>
<feature type="transmembrane region" description="Helical" evidence="1">
    <location>
        <begin position="31"/>
        <end position="50"/>
    </location>
</feature>
<organism evidence="2 3">
    <name type="scientific">Pseudomonas cuatrocienegasensis</name>
    <dbReference type="NCBI Taxonomy" id="543360"/>
    <lineage>
        <taxon>Bacteria</taxon>
        <taxon>Pseudomonadati</taxon>
        <taxon>Pseudomonadota</taxon>
        <taxon>Gammaproteobacteria</taxon>
        <taxon>Pseudomonadales</taxon>
        <taxon>Pseudomonadaceae</taxon>
        <taxon>Pseudomonas</taxon>
    </lineage>
</organism>
<keyword evidence="3" id="KW-1185">Reference proteome</keyword>
<protein>
    <recommendedName>
        <fullName evidence="4">Transposase DDE domain-containing protein</fullName>
    </recommendedName>
</protein>
<dbReference type="Proteomes" id="UP000198512">
    <property type="component" value="Unassembled WGS sequence"/>
</dbReference>
<dbReference type="EMBL" id="FOFP01000040">
    <property type="protein sequence ID" value="SER49210.1"/>
    <property type="molecule type" value="Genomic_DNA"/>
</dbReference>
<sequence>MIQIEEGFRDVKSEHLGFGLNLHRSRCAERIEILLLIAALANYLVFLLGLKARLAGYEQRFQSNSIERKRALSLWRLGVEYLYRYGQEEEPASLINIELALRQEVHQQAQDLG</sequence>
<dbReference type="SUPFAM" id="SSF53098">
    <property type="entry name" value="Ribonuclease H-like"/>
    <property type="match status" value="1"/>
</dbReference>